<accession>A0A0F9THE2</accession>
<protein>
    <recommendedName>
        <fullName evidence="2">DUF190 domain-containing protein</fullName>
    </recommendedName>
</protein>
<sequence length="92" mass="10750">MKKTRWRIYTEYIHTRHIAKIVSKYFADYSMFSGIGHYDDKQERCLVIEIIAFAISEADITAICREINSDNHQKCCLVTSETVSTMLIAERK</sequence>
<gene>
    <name evidence="1" type="ORF">LCGC14_0653430</name>
</gene>
<dbReference type="AlphaFoldDB" id="A0A0F9THE2"/>
<comment type="caution">
    <text evidence="1">The sequence shown here is derived from an EMBL/GenBank/DDBJ whole genome shotgun (WGS) entry which is preliminary data.</text>
</comment>
<name>A0A0F9THE2_9ZZZZ</name>
<evidence type="ECO:0008006" key="2">
    <source>
        <dbReference type="Google" id="ProtNLM"/>
    </source>
</evidence>
<reference evidence="1" key="1">
    <citation type="journal article" date="2015" name="Nature">
        <title>Complex archaea that bridge the gap between prokaryotes and eukaryotes.</title>
        <authorList>
            <person name="Spang A."/>
            <person name="Saw J.H."/>
            <person name="Jorgensen S.L."/>
            <person name="Zaremba-Niedzwiedzka K."/>
            <person name="Martijn J."/>
            <person name="Lind A.E."/>
            <person name="van Eijk R."/>
            <person name="Schleper C."/>
            <person name="Guy L."/>
            <person name="Ettema T.J."/>
        </authorList>
    </citation>
    <scope>NUCLEOTIDE SEQUENCE</scope>
</reference>
<evidence type="ECO:0000313" key="1">
    <source>
        <dbReference type="EMBL" id="KKN48396.1"/>
    </source>
</evidence>
<proteinExistence type="predicted"/>
<dbReference type="EMBL" id="LAZR01001224">
    <property type="protein sequence ID" value="KKN48396.1"/>
    <property type="molecule type" value="Genomic_DNA"/>
</dbReference>
<organism evidence="1">
    <name type="scientific">marine sediment metagenome</name>
    <dbReference type="NCBI Taxonomy" id="412755"/>
    <lineage>
        <taxon>unclassified sequences</taxon>
        <taxon>metagenomes</taxon>
        <taxon>ecological metagenomes</taxon>
    </lineage>
</organism>